<dbReference type="GO" id="GO:0004609">
    <property type="term" value="F:phosphatidylserine decarboxylase activity"/>
    <property type="evidence" value="ECO:0007669"/>
    <property type="project" value="UniProtKB-EC"/>
</dbReference>
<dbReference type="InterPro" id="IPR033177">
    <property type="entry name" value="PSD-B"/>
</dbReference>
<evidence type="ECO:0000256" key="9">
    <source>
        <dbReference type="ARBA" id="ARBA00023264"/>
    </source>
</evidence>
<proteinExistence type="predicted"/>
<evidence type="ECO:0000256" key="3">
    <source>
        <dbReference type="ARBA" id="ARBA00012243"/>
    </source>
</evidence>
<keyword evidence="7" id="KW-0594">Phospholipid biosynthesis</keyword>
<dbReference type="PANTHER" id="PTHR10067:SF6">
    <property type="entry name" value="PHOSPHATIDYLSERINE DECARBOXYLASE PROENZYME, MITOCHONDRIAL"/>
    <property type="match status" value="1"/>
</dbReference>
<dbReference type="Pfam" id="PF02666">
    <property type="entry name" value="PS_Dcarbxylase"/>
    <property type="match status" value="1"/>
</dbReference>
<comment type="pathway">
    <text evidence="2">Lipid metabolism.</text>
</comment>
<evidence type="ECO:0000256" key="1">
    <source>
        <dbReference type="ARBA" id="ARBA00001928"/>
    </source>
</evidence>
<comment type="cofactor">
    <cofactor evidence="1">
        <name>pyruvate</name>
        <dbReference type="ChEBI" id="CHEBI:15361"/>
    </cofactor>
</comment>
<evidence type="ECO:0000256" key="8">
    <source>
        <dbReference type="ARBA" id="ARBA00023239"/>
    </source>
</evidence>
<keyword evidence="6" id="KW-0443">Lipid metabolism</keyword>
<keyword evidence="5" id="KW-0210">Decarboxylase</keyword>
<dbReference type="InterPro" id="IPR003817">
    <property type="entry name" value="PS_Dcarbxylase"/>
</dbReference>
<protein>
    <recommendedName>
        <fullName evidence="3">phosphatidylserine decarboxylase</fullName>
        <ecNumber evidence="3">4.1.1.65</ecNumber>
    </recommendedName>
</protein>
<dbReference type="Proteomes" id="UP000008312">
    <property type="component" value="Unassembled WGS sequence"/>
</dbReference>
<keyword evidence="13" id="KW-1185">Reference proteome</keyword>
<organism evidence="12">
    <name type="scientific">Blastocystis hominis</name>
    <dbReference type="NCBI Taxonomy" id="12968"/>
    <lineage>
        <taxon>Eukaryota</taxon>
        <taxon>Sar</taxon>
        <taxon>Stramenopiles</taxon>
        <taxon>Bigyra</taxon>
        <taxon>Opalozoa</taxon>
        <taxon>Opalinata</taxon>
        <taxon>Blastocystidae</taxon>
        <taxon>Blastocystis</taxon>
    </lineage>
</organism>
<dbReference type="FunCoup" id="D8M3U5">
    <property type="interactions" value="111"/>
</dbReference>
<dbReference type="EC" id="4.1.1.65" evidence="3"/>
<dbReference type="NCBIfam" id="TIGR00163">
    <property type="entry name" value="PS_decarb"/>
    <property type="match status" value="1"/>
</dbReference>
<keyword evidence="10" id="KW-0670">Pyruvate</keyword>
<dbReference type="InParanoid" id="D8M3U5"/>
<keyword evidence="8" id="KW-0456">Lyase</keyword>
<dbReference type="GeneID" id="24922596"/>
<dbReference type="PANTHER" id="PTHR10067">
    <property type="entry name" value="PHOSPHATIDYLSERINE DECARBOXYLASE"/>
    <property type="match status" value="1"/>
</dbReference>
<evidence type="ECO:0000313" key="13">
    <source>
        <dbReference type="Proteomes" id="UP000008312"/>
    </source>
</evidence>
<dbReference type="UniPathway" id="UPA00558"/>
<dbReference type="OrthoDB" id="4330at2759"/>
<evidence type="ECO:0000256" key="2">
    <source>
        <dbReference type="ARBA" id="ARBA00005189"/>
    </source>
</evidence>
<name>D8M3U5_BLAHO</name>
<dbReference type="EMBL" id="FN668650">
    <property type="protein sequence ID" value="CBK22568.2"/>
    <property type="molecule type" value="Genomic_DNA"/>
</dbReference>
<gene>
    <name evidence="12" type="ORF">GSBLH_T00006472001</name>
</gene>
<accession>D8M3U5</accession>
<sequence>MDDPTIPELETLSPLQVAAYCCFMTRRTSRYLGYLMNIKIPRYFRRPLYSCRPLRGLHQSKLLFHAHLKRECISLSFIHTITPRLVTSSVILSFSFLPATARFLTWIPFLILESFSHFQNPITTPHLEVHQVKGIRYSMSTFLGSSIPYKNERSRLFTVTLYLSPSDYHRVHSPAFFAIRSRAHFPGKLLPVKNFFAQNVKGLFTLNERVVLTGSWPQGFFSLGLVGAYNVGSISLSNRYDRDLRTNCAHHTAPRRGSVCYRKHYPAAVASEPGDPVGMFHLGSTVVLAFEAGEFEWLVKPGEKVKMGQPLGYVRWTKEVEELIGDYENGC</sequence>
<dbReference type="AlphaFoldDB" id="D8M3U5"/>
<reference evidence="12" key="1">
    <citation type="submission" date="2010-02" db="EMBL/GenBank/DDBJ databases">
        <title>Sequencing and annotation of the Blastocystis hominis genome.</title>
        <authorList>
            <person name="Wincker P."/>
        </authorList>
    </citation>
    <scope>NUCLEOTIDE SEQUENCE</scope>
    <source>
        <strain evidence="12">Singapore isolate B</strain>
    </source>
</reference>
<dbReference type="GO" id="GO:0005739">
    <property type="term" value="C:mitochondrion"/>
    <property type="evidence" value="ECO:0007669"/>
    <property type="project" value="TreeGrafter"/>
</dbReference>
<keyword evidence="9" id="KW-1208">Phospholipid metabolism</keyword>
<evidence type="ECO:0000256" key="7">
    <source>
        <dbReference type="ARBA" id="ARBA00023209"/>
    </source>
</evidence>
<evidence type="ECO:0000256" key="5">
    <source>
        <dbReference type="ARBA" id="ARBA00022793"/>
    </source>
</evidence>
<evidence type="ECO:0000256" key="4">
    <source>
        <dbReference type="ARBA" id="ARBA00022516"/>
    </source>
</evidence>
<evidence type="ECO:0000256" key="6">
    <source>
        <dbReference type="ARBA" id="ARBA00023098"/>
    </source>
</evidence>
<keyword evidence="4" id="KW-0444">Lipid biosynthesis</keyword>
<dbReference type="RefSeq" id="XP_012896616.1">
    <property type="nucleotide sequence ID" value="XM_013041162.1"/>
</dbReference>
<dbReference type="GO" id="GO:0006646">
    <property type="term" value="P:phosphatidylethanolamine biosynthetic process"/>
    <property type="evidence" value="ECO:0007669"/>
    <property type="project" value="UniProtKB-UniPathway"/>
</dbReference>
<comment type="pathway">
    <text evidence="11">Phospholipid metabolism; phosphatidylethanolamine biosynthesis.</text>
</comment>
<evidence type="ECO:0000313" key="12">
    <source>
        <dbReference type="EMBL" id="CBK22568.2"/>
    </source>
</evidence>
<evidence type="ECO:0000256" key="10">
    <source>
        <dbReference type="ARBA" id="ARBA00023317"/>
    </source>
</evidence>
<evidence type="ECO:0000256" key="11">
    <source>
        <dbReference type="ARBA" id="ARBA00024326"/>
    </source>
</evidence>